<evidence type="ECO:0000256" key="8">
    <source>
        <dbReference type="ARBA" id="ARBA00023242"/>
    </source>
</evidence>
<keyword evidence="3" id="KW-0677">Repeat</keyword>
<dbReference type="GO" id="GO:0000981">
    <property type="term" value="F:DNA-binding transcription factor activity, RNA polymerase II-specific"/>
    <property type="evidence" value="ECO:0007669"/>
    <property type="project" value="TreeGrafter"/>
</dbReference>
<dbReference type="PROSITE" id="PS00028">
    <property type="entry name" value="ZINC_FINGER_C2H2_1"/>
    <property type="match status" value="1"/>
</dbReference>
<sequence length="119" mass="13133">MNAMCFGGDDSSGYLNFKNVAKTESSDCMPISDAYIIAMVRELSEGTTTEQSSPAKEHQCRKCGKTFARMFNLKAHERVHSGETPYHCRSPCSGGSWAQSAKWPAFFVQLEQGLDHSGM</sequence>
<evidence type="ECO:0000256" key="5">
    <source>
        <dbReference type="ARBA" id="ARBA00022833"/>
    </source>
</evidence>
<evidence type="ECO:0000256" key="3">
    <source>
        <dbReference type="ARBA" id="ARBA00022737"/>
    </source>
</evidence>
<evidence type="ECO:0000256" key="9">
    <source>
        <dbReference type="PROSITE-ProRule" id="PRU00042"/>
    </source>
</evidence>
<dbReference type="PANTHER" id="PTHR23235">
    <property type="entry name" value="KRUEPPEL-LIKE TRANSCRIPTION FACTOR"/>
    <property type="match status" value="1"/>
</dbReference>
<organism evidence="11 12">
    <name type="scientific">Rhodosorus marinus</name>
    <dbReference type="NCBI Taxonomy" id="101924"/>
    <lineage>
        <taxon>Eukaryota</taxon>
        <taxon>Rhodophyta</taxon>
        <taxon>Stylonematophyceae</taxon>
        <taxon>Stylonematales</taxon>
        <taxon>Stylonemataceae</taxon>
        <taxon>Rhodosorus</taxon>
    </lineage>
</organism>
<evidence type="ECO:0000256" key="4">
    <source>
        <dbReference type="ARBA" id="ARBA00022771"/>
    </source>
</evidence>
<dbReference type="SUPFAM" id="SSF57667">
    <property type="entry name" value="beta-beta-alpha zinc fingers"/>
    <property type="match status" value="1"/>
</dbReference>
<keyword evidence="5" id="KW-0862">Zinc</keyword>
<reference evidence="11 12" key="1">
    <citation type="journal article" date="2023" name="Nat. Commun.">
        <title>Origin of minicircular mitochondrial genomes in red algae.</title>
        <authorList>
            <person name="Lee Y."/>
            <person name="Cho C.H."/>
            <person name="Lee Y.M."/>
            <person name="Park S.I."/>
            <person name="Yang J.H."/>
            <person name="West J.A."/>
            <person name="Bhattacharya D."/>
            <person name="Yoon H.S."/>
        </authorList>
    </citation>
    <scope>NUCLEOTIDE SEQUENCE [LARGE SCALE GENOMIC DNA]</scope>
    <source>
        <strain evidence="11 12">CCMP1338</strain>
        <tissue evidence="11">Whole cell</tissue>
    </source>
</reference>
<name>A0AAV8UMY0_9RHOD</name>
<evidence type="ECO:0000259" key="10">
    <source>
        <dbReference type="PROSITE" id="PS50157"/>
    </source>
</evidence>
<dbReference type="FunFam" id="3.30.160.60:FF:000012">
    <property type="entry name" value="RB-associated KRAB zinc finger protein-like"/>
    <property type="match status" value="1"/>
</dbReference>
<dbReference type="PROSITE" id="PS50157">
    <property type="entry name" value="ZINC_FINGER_C2H2_2"/>
    <property type="match status" value="1"/>
</dbReference>
<dbReference type="PANTHER" id="PTHR23235:SF120">
    <property type="entry name" value="KRUPPEL-LIKE FACTOR 15"/>
    <property type="match status" value="1"/>
</dbReference>
<evidence type="ECO:0000256" key="6">
    <source>
        <dbReference type="ARBA" id="ARBA00023015"/>
    </source>
</evidence>
<feature type="domain" description="C2H2-type" evidence="10">
    <location>
        <begin position="58"/>
        <end position="85"/>
    </location>
</feature>
<dbReference type="GO" id="GO:0000978">
    <property type="term" value="F:RNA polymerase II cis-regulatory region sequence-specific DNA binding"/>
    <property type="evidence" value="ECO:0007669"/>
    <property type="project" value="TreeGrafter"/>
</dbReference>
<evidence type="ECO:0000313" key="11">
    <source>
        <dbReference type="EMBL" id="KAJ8902438.1"/>
    </source>
</evidence>
<evidence type="ECO:0000256" key="1">
    <source>
        <dbReference type="ARBA" id="ARBA00004123"/>
    </source>
</evidence>
<evidence type="ECO:0000256" key="2">
    <source>
        <dbReference type="ARBA" id="ARBA00022723"/>
    </source>
</evidence>
<dbReference type="EMBL" id="JAMWBK010000009">
    <property type="protein sequence ID" value="KAJ8902438.1"/>
    <property type="molecule type" value="Genomic_DNA"/>
</dbReference>
<dbReference type="AlphaFoldDB" id="A0AAV8UMY0"/>
<comment type="subcellular location">
    <subcellularLocation>
        <location evidence="1">Nucleus</location>
    </subcellularLocation>
</comment>
<evidence type="ECO:0000313" key="12">
    <source>
        <dbReference type="Proteomes" id="UP001157974"/>
    </source>
</evidence>
<dbReference type="InterPro" id="IPR013087">
    <property type="entry name" value="Znf_C2H2_type"/>
</dbReference>
<keyword evidence="4 9" id="KW-0863">Zinc-finger</keyword>
<comment type="caution">
    <text evidence="11">The sequence shown here is derived from an EMBL/GenBank/DDBJ whole genome shotgun (WGS) entry which is preliminary data.</text>
</comment>
<gene>
    <name evidence="11" type="ORF">NDN08_006843</name>
</gene>
<dbReference type="Proteomes" id="UP001157974">
    <property type="component" value="Unassembled WGS sequence"/>
</dbReference>
<keyword evidence="8" id="KW-0539">Nucleus</keyword>
<accession>A0AAV8UMY0</accession>
<keyword evidence="7" id="KW-0804">Transcription</keyword>
<evidence type="ECO:0000256" key="7">
    <source>
        <dbReference type="ARBA" id="ARBA00023163"/>
    </source>
</evidence>
<dbReference type="Pfam" id="PF00096">
    <property type="entry name" value="zf-C2H2"/>
    <property type="match status" value="1"/>
</dbReference>
<protein>
    <recommendedName>
        <fullName evidence="10">C2H2-type domain-containing protein</fullName>
    </recommendedName>
</protein>
<keyword evidence="2" id="KW-0479">Metal-binding</keyword>
<dbReference type="InterPro" id="IPR036236">
    <property type="entry name" value="Znf_C2H2_sf"/>
</dbReference>
<keyword evidence="12" id="KW-1185">Reference proteome</keyword>
<keyword evidence="6" id="KW-0805">Transcription regulation</keyword>
<proteinExistence type="predicted"/>
<dbReference type="GO" id="GO:0005634">
    <property type="term" value="C:nucleus"/>
    <property type="evidence" value="ECO:0007669"/>
    <property type="project" value="UniProtKB-SubCell"/>
</dbReference>
<dbReference type="Gene3D" id="3.30.160.60">
    <property type="entry name" value="Classic Zinc Finger"/>
    <property type="match status" value="1"/>
</dbReference>
<dbReference type="GO" id="GO:0008270">
    <property type="term" value="F:zinc ion binding"/>
    <property type="evidence" value="ECO:0007669"/>
    <property type="project" value="UniProtKB-KW"/>
</dbReference>
<dbReference type="SMART" id="SM00355">
    <property type="entry name" value="ZnF_C2H2"/>
    <property type="match status" value="1"/>
</dbReference>